<dbReference type="AlphaFoldDB" id="A0A9D4QWH8"/>
<reference evidence="2" key="2">
    <citation type="submission" date="2020-11" db="EMBL/GenBank/DDBJ databases">
        <authorList>
            <person name="McCartney M.A."/>
            <person name="Auch B."/>
            <person name="Kono T."/>
            <person name="Mallez S."/>
            <person name="Becker A."/>
            <person name="Gohl D.M."/>
            <person name="Silverstein K.A.T."/>
            <person name="Koren S."/>
            <person name="Bechman K.B."/>
            <person name="Herman A."/>
            <person name="Abrahante J.E."/>
            <person name="Garbe J."/>
        </authorList>
    </citation>
    <scope>NUCLEOTIDE SEQUENCE</scope>
    <source>
        <strain evidence="2">Duluth1</strain>
        <tissue evidence="2">Whole animal</tissue>
    </source>
</reference>
<gene>
    <name evidence="2" type="ORF">DPMN_088555</name>
</gene>
<protein>
    <submittedName>
        <fullName evidence="2">Uncharacterized protein</fullName>
    </submittedName>
</protein>
<evidence type="ECO:0000313" key="2">
    <source>
        <dbReference type="EMBL" id="KAH3846256.1"/>
    </source>
</evidence>
<dbReference type="Proteomes" id="UP000828390">
    <property type="component" value="Unassembled WGS sequence"/>
</dbReference>
<comment type="caution">
    <text evidence="2">The sequence shown here is derived from an EMBL/GenBank/DDBJ whole genome shotgun (WGS) entry which is preliminary data.</text>
</comment>
<proteinExistence type="predicted"/>
<accession>A0A9D4QWH8</accession>
<dbReference type="EMBL" id="JAIWYP010000003">
    <property type="protein sequence ID" value="KAH3846256.1"/>
    <property type="molecule type" value="Genomic_DNA"/>
</dbReference>
<keyword evidence="3" id="KW-1185">Reference proteome</keyword>
<name>A0A9D4QWH8_DREPO</name>
<feature type="signal peptide" evidence="1">
    <location>
        <begin position="1"/>
        <end position="19"/>
    </location>
</feature>
<evidence type="ECO:0000256" key="1">
    <source>
        <dbReference type="SAM" id="SignalP"/>
    </source>
</evidence>
<sequence>MTQCFLLQELLVLLEMAEPKITALKKCAHQLQKNLPTAEAKVQAQDIVMAMLEKYERYIILHMFC</sequence>
<organism evidence="2 3">
    <name type="scientific">Dreissena polymorpha</name>
    <name type="common">Zebra mussel</name>
    <name type="synonym">Mytilus polymorpha</name>
    <dbReference type="NCBI Taxonomy" id="45954"/>
    <lineage>
        <taxon>Eukaryota</taxon>
        <taxon>Metazoa</taxon>
        <taxon>Spiralia</taxon>
        <taxon>Lophotrochozoa</taxon>
        <taxon>Mollusca</taxon>
        <taxon>Bivalvia</taxon>
        <taxon>Autobranchia</taxon>
        <taxon>Heteroconchia</taxon>
        <taxon>Euheterodonta</taxon>
        <taxon>Imparidentia</taxon>
        <taxon>Neoheterodontei</taxon>
        <taxon>Myida</taxon>
        <taxon>Dreissenoidea</taxon>
        <taxon>Dreissenidae</taxon>
        <taxon>Dreissena</taxon>
    </lineage>
</organism>
<feature type="chain" id="PRO_5038418067" evidence="1">
    <location>
        <begin position="20"/>
        <end position="65"/>
    </location>
</feature>
<keyword evidence="1" id="KW-0732">Signal</keyword>
<reference evidence="2" key="1">
    <citation type="journal article" date="2019" name="bioRxiv">
        <title>The Genome of the Zebra Mussel, Dreissena polymorpha: A Resource for Invasive Species Research.</title>
        <authorList>
            <person name="McCartney M.A."/>
            <person name="Auch B."/>
            <person name="Kono T."/>
            <person name="Mallez S."/>
            <person name="Zhang Y."/>
            <person name="Obille A."/>
            <person name="Becker A."/>
            <person name="Abrahante J.E."/>
            <person name="Garbe J."/>
            <person name="Badalamenti J.P."/>
            <person name="Herman A."/>
            <person name="Mangelson H."/>
            <person name="Liachko I."/>
            <person name="Sullivan S."/>
            <person name="Sone E.D."/>
            <person name="Koren S."/>
            <person name="Silverstein K.A.T."/>
            <person name="Beckman K.B."/>
            <person name="Gohl D.M."/>
        </authorList>
    </citation>
    <scope>NUCLEOTIDE SEQUENCE</scope>
    <source>
        <strain evidence="2">Duluth1</strain>
        <tissue evidence="2">Whole animal</tissue>
    </source>
</reference>
<evidence type="ECO:0000313" key="3">
    <source>
        <dbReference type="Proteomes" id="UP000828390"/>
    </source>
</evidence>